<feature type="transmembrane region" description="Helical" evidence="2">
    <location>
        <begin position="528"/>
        <end position="546"/>
    </location>
</feature>
<dbReference type="AlphaFoldDB" id="A0A023B075"/>
<evidence type="ECO:0000313" key="3">
    <source>
        <dbReference type="EMBL" id="EZG44985.1"/>
    </source>
</evidence>
<keyword evidence="2 3" id="KW-0812">Transmembrane</keyword>
<accession>A0A023B075</accession>
<comment type="caution">
    <text evidence="3">The sequence shown here is derived from an EMBL/GenBank/DDBJ whole genome shotgun (WGS) entry which is preliminary data.</text>
</comment>
<dbReference type="VEuPathDB" id="CryptoDB:GNI_142050"/>
<proteinExistence type="predicted"/>
<feature type="region of interest" description="Disordered" evidence="1">
    <location>
        <begin position="17"/>
        <end position="114"/>
    </location>
</feature>
<dbReference type="GeneID" id="22915037"/>
<feature type="compositionally biased region" description="Basic and acidic residues" evidence="1">
    <location>
        <begin position="363"/>
        <end position="378"/>
    </location>
</feature>
<gene>
    <name evidence="3" type="ORF">GNI_142050</name>
</gene>
<feature type="region of interest" description="Disordered" evidence="1">
    <location>
        <begin position="352"/>
        <end position="423"/>
    </location>
</feature>
<evidence type="ECO:0000256" key="2">
    <source>
        <dbReference type="SAM" id="Phobius"/>
    </source>
</evidence>
<feature type="compositionally biased region" description="Basic and acidic residues" evidence="1">
    <location>
        <begin position="45"/>
        <end position="60"/>
    </location>
</feature>
<feature type="compositionally biased region" description="Basic and acidic residues" evidence="1">
    <location>
        <begin position="411"/>
        <end position="423"/>
    </location>
</feature>
<evidence type="ECO:0000313" key="4">
    <source>
        <dbReference type="Proteomes" id="UP000019763"/>
    </source>
</evidence>
<keyword evidence="4" id="KW-1185">Reference proteome</keyword>
<sequence length="551" mass="60200">MTDRTHDFRKYIESQRADCQNRAASGATLRANSLTTESANGLKQRKTDWEKETNSEKETNRLAGRSLGSNPGHNTSSSNTSDLNRSNSNPSSKAVRLDVPPDVTPARVAPGSGRRAPALVPYAESIRQLCKAVKQLDRLTPAVLRGPDASLYYWYHGLGSAVCGAACVWAPVRLSASGVCGTGTCAHGVCGTGKCAHGVSLAELKVLLEAVEESVEDGRVIDRLVEQRCTSERRGGWRGWFESTPAQPPDLVRHRTGMRAAVVAFVHELRRALKVYELQTLAIELARHDVLDAWRTSELPSDTDCALRYAESTQRLNQRAEAYVYTPALYNQVISEVLNDAQPTSLVRNVVHSTTGTTGGRTALDRTALDRTALDRTAGKQRSGVTTTDATTAGDQTTAEDRPGRSGTVGRLDERGLDERTERGLDVTDTALLSNPDELEIIAQANPQVQRLRVLQQQQEMDEDVVVDISRKIEKISDLMTFFVNTVDQQQSMTANILSMTDGAVGNVADAERQLAKALGRRLTVRRLLFVLYLGIGLCLLGLDFAKSWLA</sequence>
<keyword evidence="2" id="KW-1133">Transmembrane helix</keyword>
<evidence type="ECO:0000256" key="1">
    <source>
        <dbReference type="SAM" id="MobiDB-lite"/>
    </source>
</evidence>
<dbReference type="Gene3D" id="1.20.5.110">
    <property type="match status" value="1"/>
</dbReference>
<feature type="compositionally biased region" description="Polar residues" evidence="1">
    <location>
        <begin position="67"/>
        <end position="92"/>
    </location>
</feature>
<feature type="compositionally biased region" description="Polar residues" evidence="1">
    <location>
        <begin position="30"/>
        <end position="41"/>
    </location>
</feature>
<dbReference type="EMBL" id="AFNH02001050">
    <property type="protein sequence ID" value="EZG44985.1"/>
    <property type="molecule type" value="Genomic_DNA"/>
</dbReference>
<keyword evidence="2" id="KW-0472">Membrane</keyword>
<dbReference type="Proteomes" id="UP000019763">
    <property type="component" value="Unassembled WGS sequence"/>
</dbReference>
<feature type="compositionally biased region" description="Low complexity" evidence="1">
    <location>
        <begin position="386"/>
        <end position="397"/>
    </location>
</feature>
<dbReference type="RefSeq" id="XP_011132611.1">
    <property type="nucleotide sequence ID" value="XM_011134309.1"/>
</dbReference>
<organism evidence="3 4">
    <name type="scientific">Gregarina niphandrodes</name>
    <name type="common">Septate eugregarine</name>
    <dbReference type="NCBI Taxonomy" id="110365"/>
    <lineage>
        <taxon>Eukaryota</taxon>
        <taxon>Sar</taxon>
        <taxon>Alveolata</taxon>
        <taxon>Apicomplexa</taxon>
        <taxon>Conoidasida</taxon>
        <taxon>Gregarinasina</taxon>
        <taxon>Eugregarinorida</taxon>
        <taxon>Gregarinidae</taxon>
        <taxon>Gregarina</taxon>
    </lineage>
</organism>
<name>A0A023B075_GRENI</name>
<reference evidence="3" key="1">
    <citation type="submission" date="2013-12" db="EMBL/GenBank/DDBJ databases">
        <authorList>
            <person name="Omoto C.K."/>
            <person name="Sibley D."/>
            <person name="Venepally P."/>
            <person name="Hadjithomas M."/>
            <person name="Karamycheva S."/>
            <person name="Brunk B."/>
            <person name="Roos D."/>
            <person name="Caler E."/>
            <person name="Lorenzi H."/>
        </authorList>
    </citation>
    <scope>NUCLEOTIDE SEQUENCE</scope>
</reference>
<protein>
    <submittedName>
        <fullName evidence="3">Transmembrane protein</fullName>
    </submittedName>
</protein>